<dbReference type="Proteomes" id="UP000024635">
    <property type="component" value="Unassembled WGS sequence"/>
</dbReference>
<keyword evidence="3" id="KW-1185">Reference proteome</keyword>
<dbReference type="EMBL" id="JARK01000545">
    <property type="protein sequence ID" value="EYC36022.1"/>
    <property type="molecule type" value="Genomic_DNA"/>
</dbReference>
<dbReference type="PANTHER" id="PTHR45908">
    <property type="entry name" value="PROTEIN CBG11750-RELATED"/>
    <property type="match status" value="1"/>
</dbReference>
<name>A0A016W9T8_9BILA</name>
<dbReference type="SUPFAM" id="SSF53474">
    <property type="entry name" value="alpha/beta-Hydrolases"/>
    <property type="match status" value="2"/>
</dbReference>
<accession>A0A016W9T8</accession>
<dbReference type="InterPro" id="IPR002921">
    <property type="entry name" value="Fungal_lipase-type"/>
</dbReference>
<sequence>MHFFRYAAYVFFIIVSGKCSNARGYGEYSDSIARYKFFPLAAAAYSSSPQHCLENKYHNASLGKYYSGKCDPDPNDSCAGFTAVLHDDKAIVLSFRGTMRFMQLVEEADLSAFHEKTKWVAGGYVSTYFYKAFMAVWNGGLKENFEALHAKYPSYHVWVTGHSLGASMASLAASYVVATGRVNRRNVKLITYGQPRTGDFVYAVAHNRQVPYSYRVVHWRDLVPHIPMKGFEGYWHHKSEVPYSYRVVHWRDLVPHIPMKGFEGYWHHKSEVFYPYNMEKGAHFTICPAGESWRCSNGLFFDLSVYDHLHYFNIDVSKYGEDGCIGDAVTPPPYF</sequence>
<evidence type="ECO:0000259" key="1">
    <source>
        <dbReference type="Pfam" id="PF01764"/>
    </source>
</evidence>
<dbReference type="CDD" id="cd00519">
    <property type="entry name" value="Lipase_3"/>
    <property type="match status" value="1"/>
</dbReference>
<organism evidence="2 3">
    <name type="scientific">Ancylostoma ceylanicum</name>
    <dbReference type="NCBI Taxonomy" id="53326"/>
    <lineage>
        <taxon>Eukaryota</taxon>
        <taxon>Metazoa</taxon>
        <taxon>Ecdysozoa</taxon>
        <taxon>Nematoda</taxon>
        <taxon>Chromadorea</taxon>
        <taxon>Rhabditida</taxon>
        <taxon>Rhabditina</taxon>
        <taxon>Rhabditomorpha</taxon>
        <taxon>Strongyloidea</taxon>
        <taxon>Ancylostomatidae</taxon>
        <taxon>Ancylostomatinae</taxon>
        <taxon>Ancylostoma</taxon>
    </lineage>
</organism>
<comment type="caution">
    <text evidence="2">The sequence shown here is derived from an EMBL/GenBank/DDBJ whole genome shotgun (WGS) entry which is preliminary data.</text>
</comment>
<dbReference type="OrthoDB" id="5866690at2759"/>
<evidence type="ECO:0000313" key="2">
    <source>
        <dbReference type="EMBL" id="EYC36022.1"/>
    </source>
</evidence>
<proteinExistence type="predicted"/>
<feature type="domain" description="Fungal lipase-type" evidence="1">
    <location>
        <begin position="92"/>
        <end position="229"/>
    </location>
</feature>
<dbReference type="PANTHER" id="PTHR45908:SF23">
    <property type="entry name" value="FUNGAL LIPASE-LIKE DOMAIN-CONTAINING PROTEIN"/>
    <property type="match status" value="1"/>
</dbReference>
<protein>
    <recommendedName>
        <fullName evidence="1">Fungal lipase-type domain-containing protein</fullName>
    </recommendedName>
</protein>
<gene>
    <name evidence="2" type="primary">Acey_s0945.g3154</name>
    <name evidence="2" type="ORF">Y032_0945g3154</name>
</gene>
<dbReference type="AlphaFoldDB" id="A0A016W9T8"/>
<dbReference type="InterPro" id="IPR029058">
    <property type="entry name" value="AB_hydrolase_fold"/>
</dbReference>
<dbReference type="GO" id="GO:0006629">
    <property type="term" value="P:lipid metabolic process"/>
    <property type="evidence" value="ECO:0007669"/>
    <property type="project" value="InterPro"/>
</dbReference>
<dbReference type="Gene3D" id="3.40.50.1820">
    <property type="entry name" value="alpha/beta hydrolase"/>
    <property type="match status" value="2"/>
</dbReference>
<reference evidence="3" key="1">
    <citation type="journal article" date="2015" name="Nat. Genet.">
        <title>The genome and transcriptome of the zoonotic hookworm Ancylostoma ceylanicum identify infection-specific gene families.</title>
        <authorList>
            <person name="Schwarz E.M."/>
            <person name="Hu Y."/>
            <person name="Antoshechkin I."/>
            <person name="Miller M.M."/>
            <person name="Sternberg P.W."/>
            <person name="Aroian R.V."/>
        </authorList>
    </citation>
    <scope>NUCLEOTIDE SEQUENCE</scope>
    <source>
        <strain evidence="3">HY135</strain>
    </source>
</reference>
<dbReference type="Pfam" id="PF01764">
    <property type="entry name" value="Lipase_3"/>
    <property type="match status" value="1"/>
</dbReference>
<evidence type="ECO:0000313" key="3">
    <source>
        <dbReference type="Proteomes" id="UP000024635"/>
    </source>
</evidence>